<dbReference type="Proteomes" id="UP000887566">
    <property type="component" value="Unplaced"/>
</dbReference>
<dbReference type="GO" id="GO:0003677">
    <property type="term" value="F:DNA binding"/>
    <property type="evidence" value="ECO:0007669"/>
    <property type="project" value="TreeGrafter"/>
</dbReference>
<evidence type="ECO:0000313" key="3">
    <source>
        <dbReference type="Proteomes" id="UP000887566"/>
    </source>
</evidence>
<proteinExistence type="predicted"/>
<name>A0A914X438_9BILA</name>
<dbReference type="InterPro" id="IPR004875">
    <property type="entry name" value="DDE_SF_endonuclease_dom"/>
</dbReference>
<feature type="domain" description="DDE-1" evidence="2">
    <location>
        <begin position="2"/>
        <end position="123"/>
    </location>
</feature>
<protein>
    <submittedName>
        <fullName evidence="4">DDE-1 domain-containing protein</fullName>
    </submittedName>
</protein>
<organism evidence="3 4">
    <name type="scientific">Plectus sambesii</name>
    <dbReference type="NCBI Taxonomy" id="2011161"/>
    <lineage>
        <taxon>Eukaryota</taxon>
        <taxon>Metazoa</taxon>
        <taxon>Ecdysozoa</taxon>
        <taxon>Nematoda</taxon>
        <taxon>Chromadorea</taxon>
        <taxon>Plectida</taxon>
        <taxon>Plectina</taxon>
        <taxon>Plectoidea</taxon>
        <taxon>Plectidae</taxon>
        <taxon>Plectus</taxon>
    </lineage>
</organism>
<feature type="region of interest" description="Disordered" evidence="1">
    <location>
        <begin position="180"/>
        <end position="209"/>
    </location>
</feature>
<dbReference type="InterPro" id="IPR050863">
    <property type="entry name" value="CenT-Element_Derived"/>
</dbReference>
<dbReference type="PANTHER" id="PTHR19303">
    <property type="entry name" value="TRANSPOSON"/>
    <property type="match status" value="1"/>
</dbReference>
<accession>A0A914X438</accession>
<dbReference type="Pfam" id="PF03184">
    <property type="entry name" value="DDE_1"/>
    <property type="match status" value="1"/>
</dbReference>
<sequence length="248" mass="28276">MTGALWTKIIKEFDCAMVKQNRKVLLFADNATCHKLEEGVVLKNVNIQFFPPNTTSIIQPLDQGIIHTFKVYYRQQIVRKQLLALEKGLTLRQFGKSLTVLEVLRMIERAWRSVTPTTIQNCFRKAGFLKTGDDEAPEVEEMVAQPQMPEDEFNNYVNCDEHLDCSGELTIKDILEEVRPQGNGQDKEEEDEEEEEVHQVPPPPPNRKEALTGLTAVQAYLEHMNVDLSNVDALEDLFSKKSGQELCT</sequence>
<evidence type="ECO:0000256" key="1">
    <source>
        <dbReference type="SAM" id="MobiDB-lite"/>
    </source>
</evidence>
<dbReference type="AlphaFoldDB" id="A0A914X438"/>
<keyword evidence="3" id="KW-1185">Reference proteome</keyword>
<dbReference type="GO" id="GO:0005634">
    <property type="term" value="C:nucleus"/>
    <property type="evidence" value="ECO:0007669"/>
    <property type="project" value="TreeGrafter"/>
</dbReference>
<reference evidence="4" key="1">
    <citation type="submission" date="2022-11" db="UniProtKB">
        <authorList>
            <consortium name="WormBaseParasite"/>
        </authorList>
    </citation>
    <scope>IDENTIFICATION</scope>
</reference>
<dbReference type="PANTHER" id="PTHR19303:SF73">
    <property type="entry name" value="PROTEIN PDC2"/>
    <property type="match status" value="1"/>
</dbReference>
<evidence type="ECO:0000313" key="4">
    <source>
        <dbReference type="WBParaSite" id="PSAMB.scaffold658size44385.g7904.t1"/>
    </source>
</evidence>
<evidence type="ECO:0000259" key="2">
    <source>
        <dbReference type="Pfam" id="PF03184"/>
    </source>
</evidence>
<dbReference type="WBParaSite" id="PSAMB.scaffold658size44385.g7904.t1">
    <property type="protein sequence ID" value="PSAMB.scaffold658size44385.g7904.t1"/>
    <property type="gene ID" value="PSAMB.scaffold658size44385.g7904"/>
</dbReference>
<feature type="compositionally biased region" description="Acidic residues" evidence="1">
    <location>
        <begin position="187"/>
        <end position="196"/>
    </location>
</feature>